<sequence length="99" mass="11008">MYRTKDGAGKEMTFLIGDVFQADKTSVAVDPAITKRALNPKDWADLPTFCQNFGLALAPNKFPDAKKMLETTVQLFHAREERTRESACPDESSLVLTEA</sequence>
<gene>
    <name evidence="1" type="ORF">A2663_01615</name>
</gene>
<name>A0A1G1Y7V1_9BACT</name>
<dbReference type="Proteomes" id="UP000178432">
    <property type="component" value="Unassembled WGS sequence"/>
</dbReference>
<dbReference type="AlphaFoldDB" id="A0A1G1Y7V1"/>
<evidence type="ECO:0000313" key="1">
    <source>
        <dbReference type="EMBL" id="OGY48408.1"/>
    </source>
</evidence>
<reference evidence="1 2" key="1">
    <citation type="journal article" date="2016" name="Nat. Commun.">
        <title>Thousands of microbial genomes shed light on interconnected biogeochemical processes in an aquifer system.</title>
        <authorList>
            <person name="Anantharaman K."/>
            <person name="Brown C.T."/>
            <person name="Hug L.A."/>
            <person name="Sharon I."/>
            <person name="Castelle C.J."/>
            <person name="Probst A.J."/>
            <person name="Thomas B.C."/>
            <person name="Singh A."/>
            <person name="Wilkins M.J."/>
            <person name="Karaoz U."/>
            <person name="Brodie E.L."/>
            <person name="Williams K.H."/>
            <person name="Hubbard S.S."/>
            <person name="Banfield J.F."/>
        </authorList>
    </citation>
    <scope>NUCLEOTIDE SEQUENCE [LARGE SCALE GENOMIC DNA]</scope>
</reference>
<protein>
    <submittedName>
        <fullName evidence="1">Uncharacterized protein</fullName>
    </submittedName>
</protein>
<accession>A0A1G1Y7V1</accession>
<evidence type="ECO:0000313" key="2">
    <source>
        <dbReference type="Proteomes" id="UP000178432"/>
    </source>
</evidence>
<organism evidence="1 2">
    <name type="scientific">Candidatus Buchananbacteria bacterium RIFCSPHIGHO2_01_FULL_46_12</name>
    <dbReference type="NCBI Taxonomy" id="1797536"/>
    <lineage>
        <taxon>Bacteria</taxon>
        <taxon>Candidatus Buchananiibacteriota</taxon>
    </lineage>
</organism>
<proteinExistence type="predicted"/>
<dbReference type="EMBL" id="MHIF01000013">
    <property type="protein sequence ID" value="OGY48408.1"/>
    <property type="molecule type" value="Genomic_DNA"/>
</dbReference>
<comment type="caution">
    <text evidence="1">The sequence shown here is derived from an EMBL/GenBank/DDBJ whole genome shotgun (WGS) entry which is preliminary data.</text>
</comment>